<evidence type="ECO:0000256" key="5">
    <source>
        <dbReference type="SAM" id="Phobius"/>
    </source>
</evidence>
<gene>
    <name evidence="8" type="ORF">SAMN05421659_10959</name>
</gene>
<organism evidence="8 9">
    <name type="scientific">[Clostridium] fimetarium</name>
    <dbReference type="NCBI Taxonomy" id="99656"/>
    <lineage>
        <taxon>Bacteria</taxon>
        <taxon>Bacillati</taxon>
        <taxon>Bacillota</taxon>
        <taxon>Clostridia</taxon>
        <taxon>Lachnospirales</taxon>
        <taxon>Lachnospiraceae</taxon>
    </lineage>
</organism>
<evidence type="ECO:0000313" key="9">
    <source>
        <dbReference type="Proteomes" id="UP000199701"/>
    </source>
</evidence>
<dbReference type="GO" id="GO:0030599">
    <property type="term" value="F:pectinesterase activity"/>
    <property type="evidence" value="ECO:0007669"/>
    <property type="project" value="InterPro"/>
</dbReference>
<feature type="domain" description="Pectinesterase catalytic" evidence="7">
    <location>
        <begin position="1239"/>
        <end position="1427"/>
    </location>
</feature>
<dbReference type="Pfam" id="PF01095">
    <property type="entry name" value="Pectinesterase"/>
    <property type="match status" value="1"/>
</dbReference>
<keyword evidence="5" id="KW-1133">Transmembrane helix</keyword>
<evidence type="ECO:0000256" key="6">
    <source>
        <dbReference type="SAM" id="SignalP"/>
    </source>
</evidence>
<comment type="similarity">
    <text evidence="1">Belongs to the pectinesterase family.</text>
</comment>
<dbReference type="Gene3D" id="1.20.1270.90">
    <property type="entry name" value="AF1782-like"/>
    <property type="match status" value="3"/>
</dbReference>
<dbReference type="RefSeq" id="WP_092454376.1">
    <property type="nucleotide sequence ID" value="NZ_FOJI01000009.1"/>
</dbReference>
<accession>A0A1I0QU64</accession>
<reference evidence="8 9" key="1">
    <citation type="submission" date="2016-10" db="EMBL/GenBank/DDBJ databases">
        <authorList>
            <person name="de Groot N.N."/>
        </authorList>
    </citation>
    <scope>NUCLEOTIDE SEQUENCE [LARGE SCALE GENOMIC DNA]</scope>
    <source>
        <strain evidence="8 9">DSM 9179</strain>
    </source>
</reference>
<keyword evidence="6" id="KW-0732">Signal</keyword>
<feature type="chain" id="PRO_5011560285" evidence="6">
    <location>
        <begin position="41"/>
        <end position="1874"/>
    </location>
</feature>
<dbReference type="OrthoDB" id="9807041at2"/>
<evidence type="ECO:0000256" key="2">
    <source>
        <dbReference type="ARBA" id="ARBA00022801"/>
    </source>
</evidence>
<evidence type="ECO:0000313" key="8">
    <source>
        <dbReference type="EMBL" id="SEW30505.1"/>
    </source>
</evidence>
<dbReference type="InterPro" id="IPR012334">
    <property type="entry name" value="Pectin_lyas_fold"/>
</dbReference>
<dbReference type="InterPro" id="IPR033131">
    <property type="entry name" value="Pectinesterase_Asp_AS"/>
</dbReference>
<dbReference type="GO" id="GO:0042545">
    <property type="term" value="P:cell wall modification"/>
    <property type="evidence" value="ECO:0007669"/>
    <property type="project" value="InterPro"/>
</dbReference>
<evidence type="ECO:0000256" key="3">
    <source>
        <dbReference type="ARBA" id="ARBA00023085"/>
    </source>
</evidence>
<feature type="transmembrane region" description="Helical" evidence="5">
    <location>
        <begin position="1847"/>
        <end position="1865"/>
    </location>
</feature>
<dbReference type="PANTHER" id="PTHR31321">
    <property type="entry name" value="ACYL-COA THIOESTER HYDROLASE YBHC-RELATED"/>
    <property type="match status" value="1"/>
</dbReference>
<sequence length="1874" mass="197976">MMFMKSKTLRKTLAIMFSFIMVAMLAIPSGGFGFSSTAYAASTKAVDGDYFFDFRDGSIIPTTTKGNVDVTYETMKVLVGTKNAYGYNGAQHGVQFKAGNSIEIAVTGPTKISVGDCQYSNGQKPTTMTLSSSDGSYTQTCDSAKACYDDNGNNMIVFTYKGDAATTLVLSFTGSTYVPVIKVESLSKTYAFTNQSIITSSTATTTDTTYGSLKVLAGTSSYYNHMDVHGSEFHPGNSFQLSVSGATKVSVGDCKYSDFTSMTLKSADGSYSETINATRSETGILDFKYTSVDATVLTLTINGGTKAYISSIKTSAIFEEVGDVNGVPKDSVHAYNFSDGSVVATSYDAATRLTSFVTSTDGFLKVVSAGSLYTHDKQHGLAIYNGDSFEVKVSGDAVVTFNLCQYGADKTATIVASNKKGAITSSKTQLLQGTENDGLSQASFQYAGVATTLVFTISTPVAGAEMYLHGMNVSDLPAAQATPTLVGNGKVDVWDLGAQQLDTAKYNNMLSESIINSWYPSTITAGSAGNSLGSFATAELMFVAQGYTNNRLRTSNKNLTRYDEKTDIIVDGTTLSGYVYSNNAANATLSLDVKAYKNDILTVYAGSNGADSTIYCVSPTGVIQQGMSNGTGVKLTFAAPEYGLYKIYSTDEKLVIYRVERAHTQPILVTGNVDITAATGIAAKNYKINFTNKQTGEVIETSVVGGSYSAYLNEEFDYNITLANANGYIISSQNAVKYAKGTGNSTLSITIKSVDLATVTGEIVGLSAAALANLKLSFVNTDMIYVPDFTISGTTITAKLEKGVTYKIVANNINDYYLSDISTINKTADVTQNITFALKPTYKVSLNLAELPINVAAGATVTFTNINETGYKYTFNAADPIKLRDGQYKVVVKNIGTDAYVQALTSDLKVNGADVSKTVKFKNNTSWDFSVYNGNPGIETIAGSQYYLGLALTGAVLENKTYLLVNTDGQIAIPVKKGNIVNLSYCYCASFSIDGVQAVDAKSGSTTQIDSYQYVATQDGVVTVKGTAGTTSSQTYFTSIAVSATVPYSAKVYVGADKQYKTINAALDDVKKMARLNNERVEIVINPGNYEEMLTINIPNVSLVNAAGTSASIALANKGVDITNNAVRITSYYGHGYSYYSMISGCKYDEETLAVNEENGYLTTVNPGSGTTNGSYWNATVVVNGSGFEANGIIFENSYNQYISAKEANDTVVEWATGGKGTRPTTVGDTSVQNKSFVERAAAIAVNGDKSVFSGCKFIGRQDTLYGATGITSLFQKCDILGATDYIFGGITAVFYQCNLTMNTDSAATADTSYITAAQQSTGRGYLMYNCNVTSTTPGVDTASAYRSKPGYFGRPWAANTSEVVFYKTTVQATDDSNNVGASLISKIGWLDSLGGQSTKMYEYGTMDATGVDNSTSRATWSSVLTTPVLNDGTAISIAAFLGDWVTTLQARGLALDLTDSQFTSLSTVTGTLEERLAAYNSLTTVITSAGAITSTVYTTDSYATLTAAIKAAKAIVSTDALGTINSTTTALNSAVAGLTKKGADYSALNKAITDAQALTSSMYTANSYAAVTTALQAAKAVDSTLKIDAQATVDAARTSLNNAIAGLTKLGADYTALNKAIADAQALSATIYTASSYASVTTALQAAKAVDATLKIDAQETINSATTALNNAIKALDIQNEVIPAVGVTGGQVVDITNVIPSGAKLAIQSVVFGTAYDTAAAIVKQSSNNLSQFAVFEINLTDSSNTAITLLGDKVRVTLPIPSVFDLTKTISVFRVESNGSLTKLDTQIVDRKCIFETNHFSTYVIGEVAATITTTDPATVVTTDTAVTATTVDTTTKTGDTSPIMVYLVLFMVSVGAAMLVIRAKKKEVKE</sequence>
<dbReference type="InterPro" id="IPR000070">
    <property type="entry name" value="Pectinesterase_cat"/>
</dbReference>
<keyword evidence="5" id="KW-0472">Membrane</keyword>
<keyword evidence="2" id="KW-0378">Hydrolase</keyword>
<keyword evidence="3" id="KW-0063">Aspartyl esterase</keyword>
<evidence type="ECO:0000259" key="7">
    <source>
        <dbReference type="Pfam" id="PF01095"/>
    </source>
</evidence>
<proteinExistence type="inferred from homology"/>
<dbReference type="PROSITE" id="PS00503">
    <property type="entry name" value="PECTINESTERASE_2"/>
    <property type="match status" value="1"/>
</dbReference>
<dbReference type="Proteomes" id="UP000199701">
    <property type="component" value="Unassembled WGS sequence"/>
</dbReference>
<evidence type="ECO:0000256" key="1">
    <source>
        <dbReference type="ARBA" id="ARBA00008891"/>
    </source>
</evidence>
<dbReference type="SUPFAM" id="SSF51126">
    <property type="entry name" value="Pectin lyase-like"/>
    <property type="match status" value="1"/>
</dbReference>
<dbReference type="STRING" id="99656.SAMN05421659_10959"/>
<dbReference type="Gene3D" id="2.160.20.10">
    <property type="entry name" value="Single-stranded right-handed beta-helix, Pectin lyase-like"/>
    <property type="match status" value="1"/>
</dbReference>
<dbReference type="InterPro" id="IPR011050">
    <property type="entry name" value="Pectin_lyase_fold/virulence"/>
</dbReference>
<dbReference type="PANTHER" id="PTHR31321:SF57">
    <property type="entry name" value="PECTINESTERASE 53-RELATED"/>
    <property type="match status" value="1"/>
</dbReference>
<keyword evidence="5" id="KW-0812">Transmembrane</keyword>
<feature type="active site" evidence="4">
    <location>
        <position position="1285"/>
    </location>
</feature>
<keyword evidence="9" id="KW-1185">Reference proteome</keyword>
<dbReference type="EMBL" id="FOJI01000009">
    <property type="protein sequence ID" value="SEW30505.1"/>
    <property type="molecule type" value="Genomic_DNA"/>
</dbReference>
<feature type="signal peptide" evidence="6">
    <location>
        <begin position="1"/>
        <end position="40"/>
    </location>
</feature>
<protein>
    <submittedName>
        <fullName evidence="8">Pectin methylesterase</fullName>
    </submittedName>
</protein>
<name>A0A1I0QU64_9FIRM</name>
<evidence type="ECO:0000256" key="4">
    <source>
        <dbReference type="PROSITE-ProRule" id="PRU10040"/>
    </source>
</evidence>